<name>A0ABN1L2V3_9GAMM</name>
<dbReference type="EMBL" id="BAAAFA010000001">
    <property type="protein sequence ID" value="GAA0811183.1"/>
    <property type="molecule type" value="Genomic_DNA"/>
</dbReference>
<dbReference type="Proteomes" id="UP001500021">
    <property type="component" value="Unassembled WGS sequence"/>
</dbReference>
<dbReference type="InterPro" id="IPR042564">
    <property type="entry name" value="CRISPR-Cas6/Csy4_sf"/>
</dbReference>
<organism evidence="1 2">
    <name type="scientific">Colwellia asteriadis</name>
    <dbReference type="NCBI Taxonomy" id="517723"/>
    <lineage>
        <taxon>Bacteria</taxon>
        <taxon>Pseudomonadati</taxon>
        <taxon>Pseudomonadota</taxon>
        <taxon>Gammaproteobacteria</taxon>
        <taxon>Alteromonadales</taxon>
        <taxon>Colwelliaceae</taxon>
        <taxon>Colwellia</taxon>
    </lineage>
</organism>
<evidence type="ECO:0000313" key="1">
    <source>
        <dbReference type="EMBL" id="GAA0811183.1"/>
    </source>
</evidence>
<dbReference type="Pfam" id="PF09618">
    <property type="entry name" value="Cas_Csy4"/>
    <property type="match status" value="1"/>
</dbReference>
<dbReference type="Gene3D" id="3.30.70.2540">
    <property type="entry name" value="CRISPR-associated endoribonuclease Cas6/Csy4"/>
    <property type="match status" value="1"/>
</dbReference>
<sequence>MKYYLDITLLPEADITLGFLWQKVYQQVHIALVENKIAENQSAIAVSFPRYSAEKNSEQKFPIGNQLRLLANEESQLTQLNISKWLNRLEDYVHIKSVKPVPDNATHVVFVRQQVKGEARIEKDMLSKAQRWAEKSGQPLDTCLAELEKSKPKADRNETKSPFIWLESQETKQRDAANSRKFPLFIKKVEIGKKQTGIFNCYGLSVNHSNKEKLATIPQF</sequence>
<keyword evidence="2" id="KW-1185">Reference proteome</keyword>
<protein>
    <submittedName>
        <fullName evidence="1">Type I-F CRISPR-associated endoribonuclease Cas6/Csy4</fullName>
    </submittedName>
</protein>
<dbReference type="CDD" id="cd09739">
    <property type="entry name" value="Cas6_I-F"/>
    <property type="match status" value="1"/>
</dbReference>
<reference evidence="1 2" key="1">
    <citation type="journal article" date="2019" name="Int. J. Syst. Evol. Microbiol.">
        <title>The Global Catalogue of Microorganisms (GCM) 10K type strain sequencing project: providing services to taxonomists for standard genome sequencing and annotation.</title>
        <authorList>
            <consortium name="The Broad Institute Genomics Platform"/>
            <consortium name="The Broad Institute Genome Sequencing Center for Infectious Disease"/>
            <person name="Wu L."/>
            <person name="Ma J."/>
        </authorList>
    </citation>
    <scope>NUCLEOTIDE SEQUENCE [LARGE SCALE GENOMIC DNA]</scope>
    <source>
        <strain evidence="1 2">JCM 15608</strain>
    </source>
</reference>
<dbReference type="NCBIfam" id="TIGR02563">
    <property type="entry name" value="cas_Csy4"/>
    <property type="match status" value="1"/>
</dbReference>
<comment type="caution">
    <text evidence="1">The sequence shown here is derived from an EMBL/GenBank/DDBJ whole genome shotgun (WGS) entry which is preliminary data.</text>
</comment>
<accession>A0ABN1L2V3</accession>
<proteinExistence type="predicted"/>
<evidence type="ECO:0000313" key="2">
    <source>
        <dbReference type="Proteomes" id="UP001500021"/>
    </source>
</evidence>
<dbReference type="RefSeq" id="WP_343814231.1">
    <property type="nucleotide sequence ID" value="NZ_BAAAFA010000001.1"/>
</dbReference>
<gene>
    <name evidence="1" type="primary">cas6f</name>
    <name evidence="1" type="ORF">GCM10009111_03320</name>
</gene>
<dbReference type="InterPro" id="IPR013396">
    <property type="entry name" value="CRISPR-assoc_prot_Csy4"/>
</dbReference>